<name>A0A7U7J5J4_9GAMM</name>
<evidence type="ECO:0000313" key="2">
    <source>
        <dbReference type="Proteomes" id="UP000019184"/>
    </source>
</evidence>
<sequence length="58" mass="6460">MCSPAQAVRKQRESGRLTGAAVADNGVRPCHLDARFGRPFYQPHFLPILPLSQSLKLR</sequence>
<gene>
    <name evidence="1" type="ORF">BN874_80082</name>
</gene>
<proteinExistence type="predicted"/>
<dbReference type="AlphaFoldDB" id="A0A7U7J5J4"/>
<keyword evidence="2" id="KW-1185">Reference proteome</keyword>
<organism evidence="1 2">
    <name type="scientific">Candidatus Contendobacter odensis Run_B_J11</name>
    <dbReference type="NCBI Taxonomy" id="1400861"/>
    <lineage>
        <taxon>Bacteria</taxon>
        <taxon>Pseudomonadati</taxon>
        <taxon>Pseudomonadota</taxon>
        <taxon>Gammaproteobacteria</taxon>
        <taxon>Candidatus Competibacteraceae</taxon>
        <taxon>Candidatus Contendibacter</taxon>
    </lineage>
</organism>
<evidence type="ECO:0000313" key="1">
    <source>
        <dbReference type="EMBL" id="CDH47392.1"/>
    </source>
</evidence>
<dbReference type="Proteomes" id="UP000019184">
    <property type="component" value="Unassembled WGS sequence"/>
</dbReference>
<accession>A0A7U7J5J4</accession>
<comment type="caution">
    <text evidence="1">The sequence shown here is derived from an EMBL/GenBank/DDBJ whole genome shotgun (WGS) entry which is preliminary data.</text>
</comment>
<protein>
    <submittedName>
        <fullName evidence="1">Uncharacterized protein</fullName>
    </submittedName>
</protein>
<reference evidence="1 2" key="1">
    <citation type="journal article" date="2014" name="ISME J.">
        <title>Candidatus Competibacter-lineage genomes retrieved from metagenomes reveal functional metabolic diversity.</title>
        <authorList>
            <person name="McIlroy S.J."/>
            <person name="Albertsen M."/>
            <person name="Andresen E.K."/>
            <person name="Saunders A.M."/>
            <person name="Kristiansen R."/>
            <person name="Stokholm-Bjerregaard M."/>
            <person name="Nielsen K.L."/>
            <person name="Nielsen P.H."/>
        </authorList>
    </citation>
    <scope>NUCLEOTIDE SEQUENCE [LARGE SCALE GENOMIC DNA]</scope>
    <source>
        <strain evidence="1 2">Run_B_J11</strain>
    </source>
</reference>
<dbReference type="EMBL" id="CBTK010000298">
    <property type="protein sequence ID" value="CDH47392.1"/>
    <property type="molecule type" value="Genomic_DNA"/>
</dbReference>